<sequence>MSYLYNGSQIRVVHPVHSISVNKQSVAFADKQGRQSTKFANAIEAKQFVKWLVNN</sequence>
<dbReference type="Proteomes" id="UP000464524">
    <property type="component" value="Chromosome"/>
</dbReference>
<dbReference type="AlphaFoldDB" id="A0A857JF96"/>
<reference evidence="1 2" key="1">
    <citation type="submission" date="2019-12" db="EMBL/GenBank/DDBJ databases">
        <title>Genome sequencing and assembly of endphytes of Porphyra tenera.</title>
        <authorList>
            <person name="Park J.M."/>
            <person name="Shin R."/>
            <person name="Jo S.H."/>
        </authorList>
    </citation>
    <scope>NUCLEOTIDE SEQUENCE [LARGE SCALE GENOMIC DNA]</scope>
    <source>
        <strain evidence="1 2">GPM4</strain>
    </source>
</reference>
<dbReference type="RefSeq" id="WP_007985521.1">
    <property type="nucleotide sequence ID" value="NZ_CP047656.1"/>
</dbReference>
<protein>
    <submittedName>
        <fullName evidence="1">Uncharacterized protein</fullName>
    </submittedName>
</protein>
<organism evidence="1 2">
    <name type="scientific">Paraglaciecola mesophila</name>
    <dbReference type="NCBI Taxonomy" id="197222"/>
    <lineage>
        <taxon>Bacteria</taxon>
        <taxon>Pseudomonadati</taxon>
        <taxon>Pseudomonadota</taxon>
        <taxon>Gammaproteobacteria</taxon>
        <taxon>Alteromonadales</taxon>
        <taxon>Alteromonadaceae</taxon>
        <taxon>Paraglaciecola</taxon>
    </lineage>
</organism>
<dbReference type="KEGG" id="pmes:FX988_00909"/>
<name>A0A857JF96_9ALTE</name>
<evidence type="ECO:0000313" key="1">
    <source>
        <dbReference type="EMBL" id="QHJ10689.1"/>
    </source>
</evidence>
<gene>
    <name evidence="1" type="ORF">FX988_00909</name>
</gene>
<evidence type="ECO:0000313" key="2">
    <source>
        <dbReference type="Proteomes" id="UP000464524"/>
    </source>
</evidence>
<keyword evidence="2" id="KW-1185">Reference proteome</keyword>
<dbReference type="EMBL" id="CP047656">
    <property type="protein sequence ID" value="QHJ10689.1"/>
    <property type="molecule type" value="Genomic_DNA"/>
</dbReference>
<proteinExistence type="predicted"/>
<accession>A0A857JF96</accession>